<dbReference type="InterPro" id="IPR019429">
    <property type="entry name" value="7TM_GPCR_serpentine_rcpt_Sri"/>
</dbReference>
<dbReference type="WBParaSite" id="L893_g3570.t1">
    <property type="protein sequence ID" value="L893_g3570.t1"/>
    <property type="gene ID" value="L893_g3570"/>
</dbReference>
<dbReference type="Proteomes" id="UP000095287">
    <property type="component" value="Unplaced"/>
</dbReference>
<protein>
    <submittedName>
        <fullName evidence="3">G_PROTEIN_RECEP_F1_2 domain-containing protein</fullName>
    </submittedName>
</protein>
<proteinExistence type="predicted"/>
<dbReference type="InterPro" id="IPR053220">
    <property type="entry name" value="Nematode_rcpt-like_serp_H"/>
</dbReference>
<feature type="transmembrane region" description="Helical" evidence="1">
    <location>
        <begin position="287"/>
        <end position="308"/>
    </location>
</feature>
<feature type="transmembrane region" description="Helical" evidence="1">
    <location>
        <begin position="52"/>
        <end position="75"/>
    </location>
</feature>
<feature type="transmembrane region" description="Helical" evidence="1">
    <location>
        <begin position="95"/>
        <end position="121"/>
    </location>
</feature>
<feature type="transmembrane region" description="Helical" evidence="1">
    <location>
        <begin position="20"/>
        <end position="40"/>
    </location>
</feature>
<reference evidence="3" key="1">
    <citation type="submission" date="2016-11" db="UniProtKB">
        <authorList>
            <consortium name="WormBaseParasite"/>
        </authorList>
    </citation>
    <scope>IDENTIFICATION</scope>
</reference>
<dbReference type="PANTHER" id="PTHR22941:SF26">
    <property type="entry name" value="SERPENTINE RECEPTOR, CLASS H"/>
    <property type="match status" value="1"/>
</dbReference>
<evidence type="ECO:0000313" key="3">
    <source>
        <dbReference type="WBParaSite" id="L893_g3570.t1"/>
    </source>
</evidence>
<keyword evidence="2" id="KW-1185">Reference proteome</keyword>
<feature type="transmembrane region" description="Helical" evidence="1">
    <location>
        <begin position="246"/>
        <end position="267"/>
    </location>
</feature>
<sequence>MSGSDAVRNFESGFNVYRYLINANVVTSFPLNILVAYLILRKSPKHMKTYKYILLNITGWVFLDDVVMEVIYLPLPLLEVFGIYCGGVAKRFSPTVGYFSMVVAFFLVAQYLISLFFAFFYRYNALKSDRAVFGTELKNWHYCAGIAVCMVVLPSLWAAAVASTYMPQDAFRKYVNETRPDLLPVLDELPVFGLNKSMFIVATIVIFVWTLLWATCIGLCVYGTVRQMNMQKLTMSKHTYRQHMQLMKALAVQTIAPLALFVIPIVVDAVSIMLKIEIINETITITVLTMSFHSNVNALAVIFFITPYRKAVFSMLRKCRVKKLIFVSVQPTTTRGPTSSTHS</sequence>
<evidence type="ECO:0000313" key="2">
    <source>
        <dbReference type="Proteomes" id="UP000095287"/>
    </source>
</evidence>
<accession>A0A1I8A9W8</accession>
<keyword evidence="1" id="KW-1133">Transmembrane helix</keyword>
<keyword evidence="1" id="KW-0812">Transmembrane</keyword>
<keyword evidence="1" id="KW-0472">Membrane</keyword>
<dbReference type="SUPFAM" id="SSF81321">
    <property type="entry name" value="Family A G protein-coupled receptor-like"/>
    <property type="match status" value="1"/>
</dbReference>
<evidence type="ECO:0000256" key="1">
    <source>
        <dbReference type="SAM" id="Phobius"/>
    </source>
</evidence>
<dbReference type="Pfam" id="PF10327">
    <property type="entry name" value="7TM_GPCR_Sri"/>
    <property type="match status" value="1"/>
</dbReference>
<feature type="transmembrane region" description="Helical" evidence="1">
    <location>
        <begin position="198"/>
        <end position="225"/>
    </location>
</feature>
<name>A0A1I8A9W8_9BILA</name>
<feature type="transmembrane region" description="Helical" evidence="1">
    <location>
        <begin position="142"/>
        <end position="166"/>
    </location>
</feature>
<dbReference type="PANTHER" id="PTHR22941">
    <property type="entry name" value="SERPENTINE RECEPTOR"/>
    <property type="match status" value="1"/>
</dbReference>
<organism evidence="2 3">
    <name type="scientific">Steinernema glaseri</name>
    <dbReference type="NCBI Taxonomy" id="37863"/>
    <lineage>
        <taxon>Eukaryota</taxon>
        <taxon>Metazoa</taxon>
        <taxon>Ecdysozoa</taxon>
        <taxon>Nematoda</taxon>
        <taxon>Chromadorea</taxon>
        <taxon>Rhabditida</taxon>
        <taxon>Tylenchina</taxon>
        <taxon>Panagrolaimomorpha</taxon>
        <taxon>Strongyloidoidea</taxon>
        <taxon>Steinernematidae</taxon>
        <taxon>Steinernema</taxon>
    </lineage>
</organism>
<dbReference type="AlphaFoldDB" id="A0A1I8A9W8"/>